<dbReference type="Gene3D" id="3.30.565.10">
    <property type="entry name" value="Histidine kinase-like ATPase, C-terminal domain"/>
    <property type="match status" value="1"/>
</dbReference>
<keyword evidence="3" id="KW-0902">Two-component regulatory system</keyword>
<evidence type="ECO:0000256" key="2">
    <source>
        <dbReference type="ARBA" id="ARBA00022777"/>
    </source>
</evidence>
<dbReference type="CDD" id="cd16917">
    <property type="entry name" value="HATPase_UhpB-NarQ-NarX-like"/>
    <property type="match status" value="1"/>
</dbReference>
<keyword evidence="4" id="KW-1133">Transmembrane helix</keyword>
<dbReference type="Pfam" id="PF07730">
    <property type="entry name" value="HisKA_3"/>
    <property type="match status" value="1"/>
</dbReference>
<feature type="transmembrane region" description="Helical" evidence="4">
    <location>
        <begin position="110"/>
        <end position="133"/>
    </location>
</feature>
<name>A0A4R2IYD4_9PSEU</name>
<evidence type="ECO:0000259" key="5">
    <source>
        <dbReference type="Pfam" id="PF07730"/>
    </source>
</evidence>
<evidence type="ECO:0000313" key="7">
    <source>
        <dbReference type="Proteomes" id="UP000295680"/>
    </source>
</evidence>
<feature type="transmembrane region" description="Helical" evidence="4">
    <location>
        <begin position="54"/>
        <end position="74"/>
    </location>
</feature>
<feature type="transmembrane region" description="Helical" evidence="4">
    <location>
        <begin position="27"/>
        <end position="48"/>
    </location>
</feature>
<keyword evidence="4" id="KW-0472">Membrane</keyword>
<dbReference type="SUPFAM" id="SSF55874">
    <property type="entry name" value="ATPase domain of HSP90 chaperone/DNA topoisomerase II/histidine kinase"/>
    <property type="match status" value="1"/>
</dbReference>
<accession>A0A4R2IYD4</accession>
<reference evidence="6 7" key="1">
    <citation type="submission" date="2019-03" db="EMBL/GenBank/DDBJ databases">
        <title>Genomic Encyclopedia of Type Strains, Phase IV (KMG-IV): sequencing the most valuable type-strain genomes for metagenomic binning, comparative biology and taxonomic classification.</title>
        <authorList>
            <person name="Goeker M."/>
        </authorList>
    </citation>
    <scope>NUCLEOTIDE SEQUENCE [LARGE SCALE GENOMIC DNA]</scope>
    <source>
        <strain evidence="6 7">DSM 45934</strain>
    </source>
</reference>
<keyword evidence="2 6" id="KW-0418">Kinase</keyword>
<gene>
    <name evidence="6" type="ORF">EV192_113254</name>
</gene>
<organism evidence="6 7">
    <name type="scientific">Actinocrispum wychmicini</name>
    <dbReference type="NCBI Taxonomy" id="1213861"/>
    <lineage>
        <taxon>Bacteria</taxon>
        <taxon>Bacillati</taxon>
        <taxon>Actinomycetota</taxon>
        <taxon>Actinomycetes</taxon>
        <taxon>Pseudonocardiales</taxon>
        <taxon>Pseudonocardiaceae</taxon>
        <taxon>Actinocrispum</taxon>
    </lineage>
</organism>
<sequence length="376" mass="40313">MTGPYVMDVTESFRSWPEPQFSYRRPLAVVLIPGAFLFFLAEAVVDAFRLHSGWVSAGVVICVVVYAATYLFAIWQGLRVSRVSRVLLVLVLTVCPVAIASMMNASDLTYLTYAIVTALLLLPPVAGTVYGVAATLAELMATNIAHGAPDWRGGLVLIVMTVAMLSVRGFARQTDELALAREEIKMLAVAEERARVARDLHDVLGHSLTTITVKAGLTRRILESSGDVERALEQVHDVERLSRLALTEIRATVSGYRKVSLPAEIAGAKAALTAAGISAELPQAVDDVPGELQEPFGYVLREGVTNVIRHSGASRCWIRLGQSWIEITDNGTSKSTVDSGNGLSGLRERLAKVGGRLTAARGGEGGFVLRAEVSAS</sequence>
<proteinExistence type="predicted"/>
<evidence type="ECO:0000256" key="3">
    <source>
        <dbReference type="ARBA" id="ARBA00023012"/>
    </source>
</evidence>
<dbReference type="Proteomes" id="UP000295680">
    <property type="component" value="Unassembled WGS sequence"/>
</dbReference>
<feature type="domain" description="Signal transduction histidine kinase subgroup 3 dimerisation and phosphoacceptor" evidence="5">
    <location>
        <begin position="192"/>
        <end position="260"/>
    </location>
</feature>
<evidence type="ECO:0000256" key="4">
    <source>
        <dbReference type="SAM" id="Phobius"/>
    </source>
</evidence>
<dbReference type="GO" id="GO:0000155">
    <property type="term" value="F:phosphorelay sensor kinase activity"/>
    <property type="evidence" value="ECO:0007669"/>
    <property type="project" value="InterPro"/>
</dbReference>
<dbReference type="GO" id="GO:0046983">
    <property type="term" value="F:protein dimerization activity"/>
    <property type="evidence" value="ECO:0007669"/>
    <property type="project" value="InterPro"/>
</dbReference>
<dbReference type="AlphaFoldDB" id="A0A4R2IYD4"/>
<dbReference type="PANTHER" id="PTHR24421">
    <property type="entry name" value="NITRATE/NITRITE SENSOR PROTEIN NARX-RELATED"/>
    <property type="match status" value="1"/>
</dbReference>
<feature type="transmembrane region" description="Helical" evidence="4">
    <location>
        <begin position="86"/>
        <end position="104"/>
    </location>
</feature>
<protein>
    <submittedName>
        <fullName evidence="6">Two-component system sensor histidine kinase DesK</fullName>
    </submittedName>
</protein>
<dbReference type="GO" id="GO:0016020">
    <property type="term" value="C:membrane"/>
    <property type="evidence" value="ECO:0007669"/>
    <property type="project" value="InterPro"/>
</dbReference>
<dbReference type="InterPro" id="IPR011712">
    <property type="entry name" value="Sig_transdc_His_kin_sub3_dim/P"/>
</dbReference>
<dbReference type="EMBL" id="SLWS01000013">
    <property type="protein sequence ID" value="TCO50873.1"/>
    <property type="molecule type" value="Genomic_DNA"/>
</dbReference>
<dbReference type="InterPro" id="IPR036890">
    <property type="entry name" value="HATPase_C_sf"/>
</dbReference>
<keyword evidence="7" id="KW-1185">Reference proteome</keyword>
<feature type="transmembrane region" description="Helical" evidence="4">
    <location>
        <begin position="154"/>
        <end position="171"/>
    </location>
</feature>
<dbReference type="InterPro" id="IPR050482">
    <property type="entry name" value="Sensor_HK_TwoCompSys"/>
</dbReference>
<dbReference type="Gene3D" id="1.20.5.1930">
    <property type="match status" value="1"/>
</dbReference>
<evidence type="ECO:0000313" key="6">
    <source>
        <dbReference type="EMBL" id="TCO50873.1"/>
    </source>
</evidence>
<evidence type="ECO:0000256" key="1">
    <source>
        <dbReference type="ARBA" id="ARBA00022679"/>
    </source>
</evidence>
<keyword evidence="1" id="KW-0808">Transferase</keyword>
<comment type="caution">
    <text evidence="6">The sequence shown here is derived from an EMBL/GenBank/DDBJ whole genome shotgun (WGS) entry which is preliminary data.</text>
</comment>
<keyword evidence="4" id="KW-0812">Transmembrane</keyword>
<dbReference type="PANTHER" id="PTHR24421:SF63">
    <property type="entry name" value="SENSOR HISTIDINE KINASE DESK"/>
    <property type="match status" value="1"/>
</dbReference>